<accession>A0AAD6C2E6</accession>
<dbReference type="GO" id="GO:0006886">
    <property type="term" value="P:intracellular protein transport"/>
    <property type="evidence" value="ECO:0007669"/>
    <property type="project" value="InterPro"/>
</dbReference>
<evidence type="ECO:0000256" key="6">
    <source>
        <dbReference type="RuleBase" id="RU363137"/>
    </source>
</evidence>
<dbReference type="GO" id="GO:0030132">
    <property type="term" value="C:clathrin coat of coated pit"/>
    <property type="evidence" value="ECO:0007669"/>
    <property type="project" value="InterPro"/>
</dbReference>
<keyword evidence="5 6" id="KW-0968">Cytoplasmic vesicle</keyword>
<feature type="region of interest" description="Disordered" evidence="8">
    <location>
        <begin position="93"/>
        <end position="125"/>
    </location>
</feature>
<dbReference type="InterPro" id="IPR000996">
    <property type="entry name" value="Clathrin_L-chain"/>
</dbReference>
<sequence>MAVISTPSASPEPTVNNPQPDQAPITSSVDVTASSSLLIDLEITGEDTQLLNASTMADRFPSLEDFSEGQTEAIESKGASEDDFLARERAALGEDADQFATPQDHVAAPAGGDDLLGGGDDTPAEEIGQFESSFPSVETQAQNERVAPGGTITGTGSPFPATGYVSAVTEEEEPEPVRQWREKRDAELARRAQISAEKKEATLKKAQQDIDDFYVAYNNKLDKTKAQARAEAEEFLANRENTSAGGTSWGRIAKLVDISGVGSAGGASGSGKERFRKLLIDLQKDQEAPGSTGI</sequence>
<evidence type="ECO:0000256" key="5">
    <source>
        <dbReference type="ARBA" id="ARBA00023329"/>
    </source>
</evidence>
<evidence type="ECO:0000256" key="7">
    <source>
        <dbReference type="SAM" id="Coils"/>
    </source>
</evidence>
<dbReference type="GeneID" id="81601331"/>
<dbReference type="PANTHER" id="PTHR10639:SF7">
    <property type="entry name" value="CLATHRIN LIGHT CHAIN"/>
    <property type="match status" value="1"/>
</dbReference>
<gene>
    <name evidence="9" type="ORF">N7458_007706</name>
</gene>
<feature type="region of interest" description="Disordered" evidence="8">
    <location>
        <begin position="63"/>
        <end position="82"/>
    </location>
</feature>
<evidence type="ECO:0000256" key="4">
    <source>
        <dbReference type="ARBA" id="ARBA00023176"/>
    </source>
</evidence>
<evidence type="ECO:0000313" key="10">
    <source>
        <dbReference type="Proteomes" id="UP001213681"/>
    </source>
</evidence>
<keyword evidence="3 6" id="KW-0472">Membrane</keyword>
<evidence type="ECO:0000256" key="8">
    <source>
        <dbReference type="SAM" id="MobiDB-lite"/>
    </source>
</evidence>
<dbReference type="AlphaFoldDB" id="A0AAD6C2E6"/>
<protein>
    <recommendedName>
        <fullName evidence="6">Clathrin light chain</fullName>
    </recommendedName>
</protein>
<feature type="coiled-coil region" evidence="7">
    <location>
        <begin position="189"/>
        <end position="238"/>
    </location>
</feature>
<dbReference type="GO" id="GO:0030130">
    <property type="term" value="C:clathrin coat of trans-Golgi network vesicle"/>
    <property type="evidence" value="ECO:0007669"/>
    <property type="project" value="InterPro"/>
</dbReference>
<keyword evidence="4 6" id="KW-0168">Coated pit</keyword>
<dbReference type="GO" id="GO:0032050">
    <property type="term" value="F:clathrin heavy chain binding"/>
    <property type="evidence" value="ECO:0007669"/>
    <property type="project" value="TreeGrafter"/>
</dbReference>
<dbReference type="Proteomes" id="UP001213681">
    <property type="component" value="Unassembled WGS sequence"/>
</dbReference>
<organism evidence="9 10">
    <name type="scientific">Penicillium daleae</name>
    <dbReference type="NCBI Taxonomy" id="63821"/>
    <lineage>
        <taxon>Eukaryota</taxon>
        <taxon>Fungi</taxon>
        <taxon>Dikarya</taxon>
        <taxon>Ascomycota</taxon>
        <taxon>Pezizomycotina</taxon>
        <taxon>Eurotiomycetes</taxon>
        <taxon>Eurotiomycetidae</taxon>
        <taxon>Eurotiales</taxon>
        <taxon>Aspergillaceae</taxon>
        <taxon>Penicillium</taxon>
    </lineage>
</organism>
<proteinExistence type="inferred from homology"/>
<keyword evidence="7" id="KW-0175">Coiled coil</keyword>
<comment type="caution">
    <text evidence="9">The sequence shown here is derived from an EMBL/GenBank/DDBJ whole genome shotgun (WGS) entry which is preliminary data.</text>
</comment>
<dbReference type="EMBL" id="JAPVEA010000007">
    <property type="protein sequence ID" value="KAJ5443834.1"/>
    <property type="molecule type" value="Genomic_DNA"/>
</dbReference>
<evidence type="ECO:0000313" key="9">
    <source>
        <dbReference type="EMBL" id="KAJ5443834.1"/>
    </source>
</evidence>
<comment type="function">
    <text evidence="6">Clathrin is the major protein of the polyhedral coat of coated pits and vesicles.</text>
</comment>
<evidence type="ECO:0000256" key="1">
    <source>
        <dbReference type="ARBA" id="ARBA00004180"/>
    </source>
</evidence>
<dbReference type="Pfam" id="PF01086">
    <property type="entry name" value="Clathrin_lg_ch"/>
    <property type="match status" value="1"/>
</dbReference>
<comment type="similarity">
    <text evidence="2 6">Belongs to the clathrin light chain family.</text>
</comment>
<dbReference type="PANTHER" id="PTHR10639">
    <property type="entry name" value="CLATHRIN LIGHT CHAIN"/>
    <property type="match status" value="1"/>
</dbReference>
<name>A0AAD6C2E6_9EURO</name>
<dbReference type="GO" id="GO:0072583">
    <property type="term" value="P:clathrin-dependent endocytosis"/>
    <property type="evidence" value="ECO:0007669"/>
    <property type="project" value="TreeGrafter"/>
</dbReference>
<dbReference type="GO" id="GO:0005198">
    <property type="term" value="F:structural molecule activity"/>
    <property type="evidence" value="ECO:0007669"/>
    <property type="project" value="InterPro"/>
</dbReference>
<reference evidence="9" key="1">
    <citation type="submission" date="2022-12" db="EMBL/GenBank/DDBJ databases">
        <authorList>
            <person name="Petersen C."/>
        </authorList>
    </citation>
    <scope>NUCLEOTIDE SEQUENCE</scope>
    <source>
        <strain evidence="9">IBT 16125</strain>
    </source>
</reference>
<comment type="subcellular location">
    <subcellularLocation>
        <location evidence="1 6">Cytoplasmic vesicle membrane</location>
        <topology evidence="1 6">Peripheral membrane protein</topology>
        <orientation evidence="1 6">Cytoplasmic side</orientation>
    </subcellularLocation>
    <subcellularLocation>
        <location evidence="6">Membrane</location>
        <location evidence="6">Coated pit</location>
        <topology evidence="6">Peripheral membrane protein</topology>
        <orientation evidence="6">Cytoplasmic side</orientation>
    </subcellularLocation>
    <text evidence="6">Cytoplasmic face of coated pits and vesicles.</text>
</comment>
<reference evidence="9" key="2">
    <citation type="journal article" date="2023" name="IMA Fungus">
        <title>Comparative genomic study of the Penicillium genus elucidates a diverse pangenome and 15 lateral gene transfer events.</title>
        <authorList>
            <person name="Petersen C."/>
            <person name="Sorensen T."/>
            <person name="Nielsen M.R."/>
            <person name="Sondergaard T.E."/>
            <person name="Sorensen J.L."/>
            <person name="Fitzpatrick D.A."/>
            <person name="Frisvad J.C."/>
            <person name="Nielsen K.L."/>
        </authorList>
    </citation>
    <scope>NUCLEOTIDE SEQUENCE</scope>
    <source>
        <strain evidence="9">IBT 16125</strain>
    </source>
</reference>
<evidence type="ECO:0000256" key="2">
    <source>
        <dbReference type="ARBA" id="ARBA00005263"/>
    </source>
</evidence>
<evidence type="ECO:0000256" key="3">
    <source>
        <dbReference type="ARBA" id="ARBA00023136"/>
    </source>
</evidence>
<keyword evidence="10" id="KW-1185">Reference proteome</keyword>
<dbReference type="RefSeq" id="XP_056763914.1">
    <property type="nucleotide sequence ID" value="XM_056911088.1"/>
</dbReference>
<feature type="region of interest" description="Disordered" evidence="8">
    <location>
        <begin position="1"/>
        <end position="29"/>
    </location>
</feature>